<evidence type="ECO:0000313" key="2">
    <source>
        <dbReference type="Proteomes" id="UP000828941"/>
    </source>
</evidence>
<sequence length="497" mass="54705">MMAHKHFWVAYCLWVLTCSLLPSSSCGLLRIGLKKRALDIQSIKTARMAKQELKLGRTVKVANGHVGNSDEDKIPLKNYYGLQYYGEIGIGTPPQTFTVVFDTGSSNLWVPSSKCYFSLACYFHSRYKSSLSSTYIKNGTSCKITYGSGFFSQDDVKVGDIVVKNQDFIETTSLIFISAEYDGVIGLGFQEVSVEKAVPVWYNMVKQNLVDNEVFSFWLNADPHGQEGGEIVFGGINENHFKGKHTYVPVTKKGYWQFEMGDFLIGGHSTGVCKGGCAAIVSSGIPFLVGPTSIVAEINHAIGAEGVLSASCKLVVSTYGDKIWDFLVSGVQPEEVCKKVGLCSAKRDQPMSTKIEMVTEKEKREELSARDSALCSSCEMAVIWIQNQLRQNTTKERVFNYINQLCESLPSPAEESTVDCDTISELPNITFTIGDKPFNLTPEQYILVSGGAGTFCLSMFIAIDALGPSWILGDAFMRVYHTVFDYGNLQLGFAKAA</sequence>
<protein>
    <submittedName>
        <fullName evidence="1">Uncharacterized protein</fullName>
    </submittedName>
</protein>
<dbReference type="EMBL" id="CM039432">
    <property type="protein sequence ID" value="KAI4332063.1"/>
    <property type="molecule type" value="Genomic_DNA"/>
</dbReference>
<dbReference type="Proteomes" id="UP000828941">
    <property type="component" value="Chromosome 7"/>
</dbReference>
<comment type="caution">
    <text evidence="1">The sequence shown here is derived from an EMBL/GenBank/DDBJ whole genome shotgun (WGS) entry which is preliminary data.</text>
</comment>
<proteinExistence type="predicted"/>
<organism evidence="1 2">
    <name type="scientific">Bauhinia variegata</name>
    <name type="common">Purple orchid tree</name>
    <name type="synonym">Phanera variegata</name>
    <dbReference type="NCBI Taxonomy" id="167791"/>
    <lineage>
        <taxon>Eukaryota</taxon>
        <taxon>Viridiplantae</taxon>
        <taxon>Streptophyta</taxon>
        <taxon>Embryophyta</taxon>
        <taxon>Tracheophyta</taxon>
        <taxon>Spermatophyta</taxon>
        <taxon>Magnoliopsida</taxon>
        <taxon>eudicotyledons</taxon>
        <taxon>Gunneridae</taxon>
        <taxon>Pentapetalae</taxon>
        <taxon>rosids</taxon>
        <taxon>fabids</taxon>
        <taxon>Fabales</taxon>
        <taxon>Fabaceae</taxon>
        <taxon>Cercidoideae</taxon>
        <taxon>Cercideae</taxon>
        <taxon>Bauhiniinae</taxon>
        <taxon>Bauhinia</taxon>
    </lineage>
</organism>
<name>A0ACB9N6Q2_BAUVA</name>
<evidence type="ECO:0000313" key="1">
    <source>
        <dbReference type="EMBL" id="KAI4332063.1"/>
    </source>
</evidence>
<gene>
    <name evidence="1" type="ORF">L6164_017002</name>
</gene>
<accession>A0ACB9N6Q2</accession>
<keyword evidence="2" id="KW-1185">Reference proteome</keyword>
<reference evidence="1 2" key="1">
    <citation type="journal article" date="2022" name="DNA Res.">
        <title>Chromosomal-level genome assembly of the orchid tree Bauhinia variegata (Leguminosae; Cercidoideae) supports the allotetraploid origin hypothesis of Bauhinia.</title>
        <authorList>
            <person name="Zhong Y."/>
            <person name="Chen Y."/>
            <person name="Zheng D."/>
            <person name="Pang J."/>
            <person name="Liu Y."/>
            <person name="Luo S."/>
            <person name="Meng S."/>
            <person name="Qian L."/>
            <person name="Wei D."/>
            <person name="Dai S."/>
            <person name="Zhou R."/>
        </authorList>
    </citation>
    <scope>NUCLEOTIDE SEQUENCE [LARGE SCALE GENOMIC DNA]</scope>
    <source>
        <strain evidence="1">BV-YZ2020</strain>
    </source>
</reference>